<evidence type="ECO:0000313" key="1">
    <source>
        <dbReference type="EMBL" id="MBD7985090.1"/>
    </source>
</evidence>
<dbReference type="Proteomes" id="UP000626786">
    <property type="component" value="Unassembled WGS sequence"/>
</dbReference>
<sequence>MKEDERIKGAAALFYDDHLIVGIRVKTFSRFNKTKIASELETSLKELYPELSVLVSADSKILTETTKLILTSKDEDVKEDIHELIALVEEQT</sequence>
<gene>
    <name evidence="1" type="ORF">H9649_10870</name>
</gene>
<proteinExistence type="predicted"/>
<dbReference type="EMBL" id="JACSQN010000009">
    <property type="protein sequence ID" value="MBD7985090.1"/>
    <property type="molecule type" value="Genomic_DNA"/>
</dbReference>
<dbReference type="RefSeq" id="WP_191694911.1">
    <property type="nucleotide sequence ID" value="NZ_JACSQN010000009.1"/>
</dbReference>
<evidence type="ECO:0000313" key="2">
    <source>
        <dbReference type="Proteomes" id="UP000626786"/>
    </source>
</evidence>
<accession>A0ABR8UAM1</accession>
<keyword evidence="2" id="KW-1185">Reference proteome</keyword>
<name>A0ABR8UAM1_9BACL</name>
<comment type="caution">
    <text evidence="1">The sequence shown here is derived from an EMBL/GenBank/DDBJ whole genome shotgun (WGS) entry which is preliminary data.</text>
</comment>
<reference evidence="1 2" key="1">
    <citation type="submission" date="2020-08" db="EMBL/GenBank/DDBJ databases">
        <title>A Genomic Blueprint of the Chicken Gut Microbiome.</title>
        <authorList>
            <person name="Gilroy R."/>
            <person name="Ravi A."/>
            <person name="Getino M."/>
            <person name="Pursley I."/>
            <person name="Horton D.L."/>
            <person name="Alikhan N.-F."/>
            <person name="Baker D."/>
            <person name="Gharbi K."/>
            <person name="Hall N."/>
            <person name="Watson M."/>
            <person name="Adriaenssens E.M."/>
            <person name="Foster-Nyarko E."/>
            <person name="Jarju S."/>
            <person name="Secka A."/>
            <person name="Antonio M."/>
            <person name="Oren A."/>
            <person name="Chaudhuri R."/>
            <person name="La Ragione R.M."/>
            <person name="Hildebrand F."/>
            <person name="Pallen M.J."/>
        </authorList>
    </citation>
    <scope>NUCLEOTIDE SEQUENCE [LARGE SCALE GENOMIC DNA]</scope>
    <source>
        <strain evidence="1 2">Sa2YVA2</strain>
    </source>
</reference>
<organism evidence="1 2">
    <name type="scientific">Sporosarcina quadrami</name>
    <dbReference type="NCBI Taxonomy" id="2762234"/>
    <lineage>
        <taxon>Bacteria</taxon>
        <taxon>Bacillati</taxon>
        <taxon>Bacillota</taxon>
        <taxon>Bacilli</taxon>
        <taxon>Bacillales</taxon>
        <taxon>Caryophanaceae</taxon>
        <taxon>Sporosarcina</taxon>
    </lineage>
</organism>
<protein>
    <submittedName>
        <fullName evidence="1">Uncharacterized protein</fullName>
    </submittedName>
</protein>